<dbReference type="RefSeq" id="WP_077311715.1">
    <property type="nucleotide sequence ID" value="NZ_AP024887.1"/>
</dbReference>
<proteinExistence type="predicted"/>
<sequence>MILRRLFIQELSKALTKPTPDNIPRAGEEGKQVNCYRVYVTDNDGTYLADEVVDNGKHLNVTVWNEEKRTHEGCKQLDLHDLKQMNFTIHHFHGLVTFTYNSPLDFLVHELPRIYQLQSKIVHWKSAIPQLLNFSKQYTRPDRSKVLSAVIELSETNHTQTLDVTRILNHIYGMYAMVHPQYPSLKQATLLVMKSLAESEDIEMVNQSECRIRGNALTTMENLQLDATERKRSQITMWLTIIFAITSLFQSKLVVTDLSLNLDSIITTLWLGGKAIVNWMLS</sequence>
<protein>
    <submittedName>
        <fullName evidence="1">Uncharacterized protein</fullName>
    </submittedName>
</protein>
<keyword evidence="2" id="KW-1185">Reference proteome</keyword>
<dbReference type="Proteomes" id="UP000189475">
    <property type="component" value="Unassembled WGS sequence"/>
</dbReference>
<dbReference type="AlphaFoldDB" id="A0A1R4B0I9"/>
<evidence type="ECO:0000313" key="1">
    <source>
        <dbReference type="EMBL" id="SJL82432.1"/>
    </source>
</evidence>
<dbReference type="OrthoDB" id="5861801at2"/>
<dbReference type="EMBL" id="FUFT01000001">
    <property type="protein sequence ID" value="SJL82432.1"/>
    <property type="molecule type" value="Genomic_DNA"/>
</dbReference>
<evidence type="ECO:0000313" key="2">
    <source>
        <dbReference type="Proteomes" id="UP000189475"/>
    </source>
</evidence>
<gene>
    <name evidence="1" type="ORF">VPAL9027_00358</name>
</gene>
<reference evidence="1 2" key="1">
    <citation type="submission" date="2017-02" db="EMBL/GenBank/DDBJ databases">
        <authorList>
            <person name="Peterson S.W."/>
        </authorList>
    </citation>
    <scope>NUCLEOTIDE SEQUENCE [LARGE SCALE GENOMIC DNA]</scope>
    <source>
        <strain evidence="1 2">CECT 9027</strain>
    </source>
</reference>
<accession>A0A1R4B0I9</accession>
<organism evidence="1 2">
    <name type="scientific">Vibrio palustris</name>
    <dbReference type="NCBI Taxonomy" id="1918946"/>
    <lineage>
        <taxon>Bacteria</taxon>
        <taxon>Pseudomonadati</taxon>
        <taxon>Pseudomonadota</taxon>
        <taxon>Gammaproteobacteria</taxon>
        <taxon>Vibrionales</taxon>
        <taxon>Vibrionaceae</taxon>
        <taxon>Vibrio</taxon>
    </lineage>
</organism>
<name>A0A1R4B0I9_9VIBR</name>